<dbReference type="InterPro" id="IPR011990">
    <property type="entry name" value="TPR-like_helical_dom_sf"/>
</dbReference>
<keyword evidence="2" id="KW-0802">TPR repeat</keyword>
<dbReference type="InterPro" id="IPR051012">
    <property type="entry name" value="CellSynth/LPSAsmb/PSIAsmb"/>
</dbReference>
<name>A0A430AN68_9ENTE</name>
<dbReference type="OrthoDB" id="2080803at2"/>
<dbReference type="SUPFAM" id="SSF48452">
    <property type="entry name" value="TPR-like"/>
    <property type="match status" value="2"/>
</dbReference>
<dbReference type="Pfam" id="PF13432">
    <property type="entry name" value="TPR_16"/>
    <property type="match status" value="1"/>
</dbReference>
<evidence type="ECO:0000256" key="1">
    <source>
        <dbReference type="ARBA" id="ARBA00022737"/>
    </source>
</evidence>
<dbReference type="RefSeq" id="WP_126814806.1">
    <property type="nucleotide sequence ID" value="NZ_NGKC01000018.1"/>
</dbReference>
<accession>A0A430AN68</accession>
<reference evidence="3 4" key="1">
    <citation type="submission" date="2017-05" db="EMBL/GenBank/DDBJ databases">
        <title>Vagococcus spp. assemblies.</title>
        <authorList>
            <person name="Gulvik C.A."/>
        </authorList>
    </citation>
    <scope>NUCLEOTIDE SEQUENCE [LARGE SCALE GENOMIC DNA]</scope>
    <source>
        <strain evidence="3 4">LMG 24798</strain>
    </source>
</reference>
<evidence type="ECO:0000313" key="4">
    <source>
        <dbReference type="Proteomes" id="UP000286773"/>
    </source>
</evidence>
<evidence type="ECO:0000313" key="3">
    <source>
        <dbReference type="EMBL" id="RSU09515.1"/>
    </source>
</evidence>
<protein>
    <submittedName>
        <fullName evidence="3">Uncharacterized protein</fullName>
    </submittedName>
</protein>
<dbReference type="PANTHER" id="PTHR45586:SF15">
    <property type="entry name" value="TPR REPEAT-CONTAINING PROTEIN YPIA"/>
    <property type="match status" value="1"/>
</dbReference>
<proteinExistence type="predicted"/>
<dbReference type="SMART" id="SM00028">
    <property type="entry name" value="TPR"/>
    <property type="match status" value="5"/>
</dbReference>
<dbReference type="Pfam" id="PF13181">
    <property type="entry name" value="TPR_8"/>
    <property type="match status" value="1"/>
</dbReference>
<keyword evidence="1" id="KW-0677">Repeat</keyword>
<dbReference type="Proteomes" id="UP000286773">
    <property type="component" value="Unassembled WGS sequence"/>
</dbReference>
<dbReference type="AlphaFoldDB" id="A0A430AN68"/>
<organism evidence="3 4">
    <name type="scientific">Vagococcus acidifermentans</name>
    <dbReference type="NCBI Taxonomy" id="564710"/>
    <lineage>
        <taxon>Bacteria</taxon>
        <taxon>Bacillati</taxon>
        <taxon>Bacillota</taxon>
        <taxon>Bacilli</taxon>
        <taxon>Lactobacillales</taxon>
        <taxon>Enterococcaceae</taxon>
        <taxon>Vagococcus</taxon>
    </lineage>
</organism>
<dbReference type="InterPro" id="IPR019734">
    <property type="entry name" value="TPR_rpt"/>
</dbReference>
<dbReference type="EMBL" id="NGKC01000018">
    <property type="protein sequence ID" value="RSU09515.1"/>
    <property type="molecule type" value="Genomic_DNA"/>
</dbReference>
<dbReference type="Gene3D" id="1.25.40.10">
    <property type="entry name" value="Tetratricopeptide repeat domain"/>
    <property type="match status" value="2"/>
</dbReference>
<comment type="caution">
    <text evidence="3">The sequence shown here is derived from an EMBL/GenBank/DDBJ whole genome shotgun (WGS) entry which is preliminary data.</text>
</comment>
<gene>
    <name evidence="3" type="ORF">CBF27_12460</name>
</gene>
<sequence>MTYAEKMLAALSAGDLADAQLNFEKTQREDSAEIRAGLAEELLQMGFLDESEQLIQQLLAEFPEEDSLKVMLAEIAIEDGETDKAFSILETIPAGSSSYSQSLVLQADLYQLLGLPEVSENKLSEAKKYLPDEPLLDFALAELYFSEEQYARALELYLMLNASSTFEAPVNLAERIGVSYTRLGEFETAVAYLEDAVKDTGSDDTLYELAITYMQLEESAKAITLLQQLQAVNPDYMTVYYPLAKMLHDEGRHQEARDVLQQGLAASPFTVPLYHLASTNAYSLGMVELAEDYLHQALEMEEDKDHTLLKLSELLINEARYDEVVSLLSGLENPDQGFAHWYLAQAYNGLEQFDEARTHYRRAFNWLGSEPDFLKEYGLFLREDGLLEESQSILTRYLHLVPGDIEILSLLDD</sequence>
<evidence type="ECO:0000256" key="2">
    <source>
        <dbReference type="ARBA" id="ARBA00022803"/>
    </source>
</evidence>
<keyword evidence="4" id="KW-1185">Reference proteome</keyword>
<dbReference type="PANTHER" id="PTHR45586">
    <property type="entry name" value="TPR REPEAT-CONTAINING PROTEIN PA4667"/>
    <property type="match status" value="1"/>
</dbReference>
<dbReference type="Pfam" id="PF25058">
    <property type="entry name" value="ARM_TT21"/>
    <property type="match status" value="1"/>
</dbReference>